<evidence type="ECO:0000313" key="3">
    <source>
        <dbReference type="Proteomes" id="UP000054549"/>
    </source>
</evidence>
<dbReference type="Proteomes" id="UP000054549">
    <property type="component" value="Unassembled WGS sequence"/>
</dbReference>
<sequence length="783" mass="84493">MLSSVQAGQNTHDDYVKQLLDQRTARTDFRFSTPSDFSDTPSVYSRSFFSPRPHNGGPVSPVNGYTSHDHITPVNLASLDPDNINDSSLGPSRAAVHENHEAEEDLDVESMSHISMLGPKMRFHSRAPWETGEDTLSEGDETVSQLECPAKSRFFNFVPSSPRIGHLVGRLSVESTRSEVARKMSMESTASKGRSSCHTIHTQNKCNLSDTSLGRSCNGGGPVMQQSSYSRQSQSSTSTPSPPHSTSPNQHFSIDEQTVEFETKSKDNVSMFGESSIPSSPHPYANPDLVAYTTESDELSLSSQAPVDLVGSDSTTLTESSLASSVSKCDTVSNLTQTISAVSFAPRKSSLSTRHGVQISTPLAVMGHTLQGDKGQRCNALPPSLPGVQKLPGWMEKANTPGFSLISLEEARAQRAKSTTQQASVEALPSASLNRNPSYPDPENAVQNDQSSQHSTVIQRTRARSISASTRAKNAPHSAVSQASLPVAPGKPLKHKKSGFMRLLGSRTSEREERGQPPPVPVLPDTYEPQSYPQRSHSKLHRVPVPELSAHDVANAEDISVRLAKSAFSRKHTPPPLSISSTAIKNTAQAVGTAIETSPRAQSVMMDSSESSWMDKSPHSAPAHVLGFPALKLRPVSTLFSAQFSEHLPELDSDTPRTSSPTTPLSFGPSIHDLTRAVPAATSLEDQSDVIRALQEHISSSKLTWQRQIWELEGQVRDLKLEVEDLKAAAKEDYCGACGRGKPCNGNSAPDLSADAQQSKTSVVNRPRVRTGISSSRFGNSTA</sequence>
<evidence type="ECO:0000313" key="2">
    <source>
        <dbReference type="EMBL" id="KIL71801.1"/>
    </source>
</evidence>
<dbReference type="EMBL" id="KN818222">
    <property type="protein sequence ID" value="KIL71801.1"/>
    <property type="molecule type" value="Genomic_DNA"/>
</dbReference>
<dbReference type="STRING" id="946122.A0A0C2XQ77"/>
<feature type="region of interest" description="Disordered" evidence="1">
    <location>
        <begin position="745"/>
        <end position="783"/>
    </location>
</feature>
<feature type="region of interest" description="Disordered" evidence="1">
    <location>
        <begin position="648"/>
        <end position="670"/>
    </location>
</feature>
<feature type="region of interest" description="Disordered" evidence="1">
    <location>
        <begin position="175"/>
        <end position="198"/>
    </location>
</feature>
<feature type="region of interest" description="Disordered" evidence="1">
    <location>
        <begin position="217"/>
        <end position="251"/>
    </location>
</feature>
<organism evidence="2 3">
    <name type="scientific">Amanita muscaria (strain Koide BX008)</name>
    <dbReference type="NCBI Taxonomy" id="946122"/>
    <lineage>
        <taxon>Eukaryota</taxon>
        <taxon>Fungi</taxon>
        <taxon>Dikarya</taxon>
        <taxon>Basidiomycota</taxon>
        <taxon>Agaricomycotina</taxon>
        <taxon>Agaricomycetes</taxon>
        <taxon>Agaricomycetidae</taxon>
        <taxon>Agaricales</taxon>
        <taxon>Pluteineae</taxon>
        <taxon>Amanitaceae</taxon>
        <taxon>Amanita</taxon>
    </lineage>
</organism>
<protein>
    <submittedName>
        <fullName evidence="2">Uncharacterized protein</fullName>
    </submittedName>
</protein>
<feature type="compositionally biased region" description="Polar residues" evidence="1">
    <location>
        <begin position="772"/>
        <end position="783"/>
    </location>
</feature>
<keyword evidence="3" id="KW-1185">Reference proteome</keyword>
<evidence type="ECO:0000256" key="1">
    <source>
        <dbReference type="SAM" id="MobiDB-lite"/>
    </source>
</evidence>
<reference evidence="2 3" key="1">
    <citation type="submission" date="2014-04" db="EMBL/GenBank/DDBJ databases">
        <title>Evolutionary Origins and Diversification of the Mycorrhizal Mutualists.</title>
        <authorList>
            <consortium name="DOE Joint Genome Institute"/>
            <consortium name="Mycorrhizal Genomics Consortium"/>
            <person name="Kohler A."/>
            <person name="Kuo A."/>
            <person name="Nagy L.G."/>
            <person name="Floudas D."/>
            <person name="Copeland A."/>
            <person name="Barry K.W."/>
            <person name="Cichocki N."/>
            <person name="Veneault-Fourrey C."/>
            <person name="LaButti K."/>
            <person name="Lindquist E.A."/>
            <person name="Lipzen A."/>
            <person name="Lundell T."/>
            <person name="Morin E."/>
            <person name="Murat C."/>
            <person name="Riley R."/>
            <person name="Ohm R."/>
            <person name="Sun H."/>
            <person name="Tunlid A."/>
            <person name="Henrissat B."/>
            <person name="Grigoriev I.V."/>
            <person name="Hibbett D.S."/>
            <person name="Martin F."/>
        </authorList>
    </citation>
    <scope>NUCLEOTIDE SEQUENCE [LARGE SCALE GENOMIC DNA]</scope>
    <source>
        <strain evidence="2 3">Koide BX008</strain>
    </source>
</reference>
<gene>
    <name evidence="2" type="ORF">M378DRAFT_6479</name>
</gene>
<feature type="compositionally biased region" description="Basic and acidic residues" evidence="1">
    <location>
        <begin position="176"/>
        <end position="185"/>
    </location>
</feature>
<feature type="compositionally biased region" description="Polar residues" evidence="1">
    <location>
        <begin position="745"/>
        <end position="764"/>
    </location>
</feature>
<feature type="compositionally biased region" description="Low complexity" evidence="1">
    <location>
        <begin position="656"/>
        <end position="666"/>
    </location>
</feature>
<dbReference type="HOGENOM" id="CLU_017133_0_0_1"/>
<name>A0A0C2XQ77_AMAMK</name>
<feature type="compositionally biased region" description="Polar residues" evidence="1">
    <location>
        <begin position="590"/>
        <end position="614"/>
    </location>
</feature>
<dbReference type="InParanoid" id="A0A0C2XQ77"/>
<accession>A0A0C2XQ77</accession>
<feature type="compositionally biased region" description="Polar residues" evidence="1">
    <location>
        <begin position="186"/>
        <end position="198"/>
    </location>
</feature>
<feature type="compositionally biased region" description="Low complexity" evidence="1">
    <location>
        <begin position="225"/>
        <end position="239"/>
    </location>
</feature>
<feature type="region of interest" description="Disordered" evidence="1">
    <location>
        <begin position="414"/>
        <end position="533"/>
    </location>
</feature>
<proteinExistence type="predicted"/>
<dbReference type="AlphaFoldDB" id="A0A0C2XQ77"/>
<feature type="compositionally biased region" description="Polar residues" evidence="1">
    <location>
        <begin position="445"/>
        <end position="459"/>
    </location>
</feature>
<feature type="region of interest" description="Disordered" evidence="1">
    <location>
        <begin position="590"/>
        <end position="619"/>
    </location>
</feature>
<dbReference type="OrthoDB" id="2565072at2759"/>